<comment type="caution">
    <text evidence="1">The sequence shown here is derived from an EMBL/GenBank/DDBJ whole genome shotgun (WGS) entry which is preliminary data.</text>
</comment>
<dbReference type="InterPro" id="IPR036782">
    <property type="entry name" value="NE0471-like_N"/>
</dbReference>
<dbReference type="RefSeq" id="WP_227732711.1">
    <property type="nucleotide sequence ID" value="NZ_JAJEPV010000007.1"/>
</dbReference>
<accession>A0AAE3A289</accession>
<sequence>MYIIDDVCYAGEKTQNIKVKEAKVLRGGMLLLTFSTEEQRLFDTTLLKGSAFEPLKDEKVLEDFNIFHGVMTWMNGDIDIAPETMYADSYPYTAQSASIAVG</sequence>
<dbReference type="SUPFAM" id="SSF143880">
    <property type="entry name" value="NE0471 N-terminal domain-like"/>
    <property type="match status" value="1"/>
</dbReference>
<protein>
    <submittedName>
        <fullName evidence="1">DUF2442 domain-containing protein</fullName>
    </submittedName>
</protein>
<dbReference type="Gene3D" id="3.30.2020.10">
    <property type="entry name" value="NE0471-like N-terminal domain"/>
    <property type="match status" value="1"/>
</dbReference>
<reference evidence="1 2" key="1">
    <citation type="submission" date="2021-10" db="EMBL/GenBank/DDBJ databases">
        <title>Anaerobic single-cell dispensing facilitates the cultivation of human gut bacteria.</title>
        <authorList>
            <person name="Afrizal A."/>
        </authorList>
    </citation>
    <scope>NUCLEOTIDE SEQUENCE [LARGE SCALE GENOMIC DNA]</scope>
    <source>
        <strain evidence="1 2">CLA-AA-H273</strain>
    </source>
</reference>
<keyword evidence="2" id="KW-1185">Reference proteome</keyword>
<proteinExistence type="predicted"/>
<gene>
    <name evidence="1" type="ORF">LKD75_04175</name>
</gene>
<evidence type="ECO:0000313" key="1">
    <source>
        <dbReference type="EMBL" id="MCC2118795.1"/>
    </source>
</evidence>
<evidence type="ECO:0000313" key="2">
    <source>
        <dbReference type="Proteomes" id="UP001197795"/>
    </source>
</evidence>
<dbReference type="Proteomes" id="UP001197795">
    <property type="component" value="Unassembled WGS sequence"/>
</dbReference>
<dbReference type="AlphaFoldDB" id="A0AAE3A289"/>
<dbReference type="EMBL" id="JAJEPV010000007">
    <property type="protein sequence ID" value="MCC2118795.1"/>
    <property type="molecule type" value="Genomic_DNA"/>
</dbReference>
<name>A0AAE3A289_9FIRM</name>
<organism evidence="1 2">
    <name type="scientific">Waltera acetigignens</name>
    <dbReference type="NCBI Taxonomy" id="2981769"/>
    <lineage>
        <taxon>Bacteria</taxon>
        <taxon>Bacillati</taxon>
        <taxon>Bacillota</taxon>
        <taxon>Clostridia</taxon>
        <taxon>Lachnospirales</taxon>
        <taxon>Lachnospiraceae</taxon>
        <taxon>Waltera</taxon>
    </lineage>
</organism>